<dbReference type="Proteomes" id="UP000814140">
    <property type="component" value="Unassembled WGS sequence"/>
</dbReference>
<name>A0ACB8THX7_9AGAM</name>
<keyword evidence="2" id="KW-1185">Reference proteome</keyword>
<organism evidence="1 2">
    <name type="scientific">Artomyces pyxidatus</name>
    <dbReference type="NCBI Taxonomy" id="48021"/>
    <lineage>
        <taxon>Eukaryota</taxon>
        <taxon>Fungi</taxon>
        <taxon>Dikarya</taxon>
        <taxon>Basidiomycota</taxon>
        <taxon>Agaricomycotina</taxon>
        <taxon>Agaricomycetes</taxon>
        <taxon>Russulales</taxon>
        <taxon>Auriscalpiaceae</taxon>
        <taxon>Artomyces</taxon>
    </lineage>
</organism>
<reference evidence="1" key="2">
    <citation type="journal article" date="2022" name="New Phytol.">
        <title>Evolutionary transition to the ectomycorrhizal habit in the genomes of a hyperdiverse lineage of mushroom-forming fungi.</title>
        <authorList>
            <person name="Looney B."/>
            <person name="Miyauchi S."/>
            <person name="Morin E."/>
            <person name="Drula E."/>
            <person name="Courty P.E."/>
            <person name="Kohler A."/>
            <person name="Kuo A."/>
            <person name="LaButti K."/>
            <person name="Pangilinan J."/>
            <person name="Lipzen A."/>
            <person name="Riley R."/>
            <person name="Andreopoulos W."/>
            <person name="He G."/>
            <person name="Johnson J."/>
            <person name="Nolan M."/>
            <person name="Tritt A."/>
            <person name="Barry K.W."/>
            <person name="Grigoriev I.V."/>
            <person name="Nagy L.G."/>
            <person name="Hibbett D."/>
            <person name="Henrissat B."/>
            <person name="Matheny P.B."/>
            <person name="Labbe J."/>
            <person name="Martin F.M."/>
        </authorList>
    </citation>
    <scope>NUCLEOTIDE SEQUENCE</scope>
    <source>
        <strain evidence="1">HHB10654</strain>
    </source>
</reference>
<evidence type="ECO:0000313" key="2">
    <source>
        <dbReference type="Proteomes" id="UP000814140"/>
    </source>
</evidence>
<evidence type="ECO:0000313" key="1">
    <source>
        <dbReference type="EMBL" id="KAI0068019.1"/>
    </source>
</evidence>
<reference evidence="1" key="1">
    <citation type="submission" date="2021-03" db="EMBL/GenBank/DDBJ databases">
        <authorList>
            <consortium name="DOE Joint Genome Institute"/>
            <person name="Ahrendt S."/>
            <person name="Looney B.P."/>
            <person name="Miyauchi S."/>
            <person name="Morin E."/>
            <person name="Drula E."/>
            <person name="Courty P.E."/>
            <person name="Chicoki N."/>
            <person name="Fauchery L."/>
            <person name="Kohler A."/>
            <person name="Kuo A."/>
            <person name="Labutti K."/>
            <person name="Pangilinan J."/>
            <person name="Lipzen A."/>
            <person name="Riley R."/>
            <person name="Andreopoulos W."/>
            <person name="He G."/>
            <person name="Johnson J."/>
            <person name="Barry K.W."/>
            <person name="Grigoriev I.V."/>
            <person name="Nagy L."/>
            <person name="Hibbett D."/>
            <person name="Henrissat B."/>
            <person name="Matheny P.B."/>
            <person name="Labbe J."/>
            <person name="Martin F."/>
        </authorList>
    </citation>
    <scope>NUCLEOTIDE SEQUENCE</scope>
    <source>
        <strain evidence="1">HHB10654</strain>
    </source>
</reference>
<accession>A0ACB8THX7</accession>
<dbReference type="EMBL" id="MU277188">
    <property type="protein sequence ID" value="KAI0068019.1"/>
    <property type="molecule type" value="Genomic_DNA"/>
</dbReference>
<sequence>MPTTVVKGLARTRGVQHSLHLFTRTRHRTFTPSVAVARPQTCPPITGSVSDPAKSSYDSSDSQVPVPNSLCHNLHNAPNKGPSKPNIADCRRPVSHRGPASTSMYRTVRASISSLAFFDQSGHLKSSALPARPPISKQASGGAWTIRGAVHDGVSASRMLQDGHSPPPLAQWCQYLQEMTMGRCVRAPPWCTRLHRGSGGRSRSWKLAF</sequence>
<comment type="caution">
    <text evidence="1">The sequence shown here is derived from an EMBL/GenBank/DDBJ whole genome shotgun (WGS) entry which is preliminary data.</text>
</comment>
<proteinExistence type="predicted"/>
<gene>
    <name evidence="1" type="ORF">BV25DRAFT_504427</name>
</gene>
<protein>
    <submittedName>
        <fullName evidence="1">Uncharacterized protein</fullName>
    </submittedName>
</protein>